<dbReference type="Proteomes" id="UP000323876">
    <property type="component" value="Unassembled WGS sequence"/>
</dbReference>
<evidence type="ECO:0000313" key="4">
    <source>
        <dbReference type="Proteomes" id="UP000323876"/>
    </source>
</evidence>
<dbReference type="SMART" id="SM00834">
    <property type="entry name" value="CxxC_CXXC_SSSS"/>
    <property type="match status" value="1"/>
</dbReference>
<name>A0A5N0EHD6_9NOCA</name>
<dbReference type="EMBL" id="VXLC01000004">
    <property type="protein sequence ID" value="KAA8888240.1"/>
    <property type="molecule type" value="Genomic_DNA"/>
</dbReference>
<feature type="domain" description="Putative regulatory protein FmdB zinc ribbon" evidence="2">
    <location>
        <begin position="52"/>
        <end position="91"/>
    </location>
</feature>
<comment type="caution">
    <text evidence="3">The sequence shown here is derived from an EMBL/GenBank/DDBJ whole genome shotgun (WGS) entry which is preliminary data.</text>
</comment>
<sequence>MPTCSNSACAPNSTPDARNTNFTLRFRCGDLPAFVSSSYETYSNENNEVPVPLYWFHCRACGGFDLAFAMADVPAAAPCPDCASSSKRQFGVAALIRPGSAATRLIDATQRTAGEPSVVSAPPRKSVPVTRNPLHRKLPRP</sequence>
<dbReference type="InterPro" id="IPR013429">
    <property type="entry name" value="Regulatory_FmdB_Zinc_ribbon"/>
</dbReference>
<organism evidence="3 4">
    <name type="scientific">Nocardia colli</name>
    <dbReference type="NCBI Taxonomy" id="2545717"/>
    <lineage>
        <taxon>Bacteria</taxon>
        <taxon>Bacillati</taxon>
        <taxon>Actinomycetota</taxon>
        <taxon>Actinomycetes</taxon>
        <taxon>Mycobacteriales</taxon>
        <taxon>Nocardiaceae</taxon>
        <taxon>Nocardia</taxon>
    </lineage>
</organism>
<dbReference type="NCBIfam" id="TIGR02605">
    <property type="entry name" value="CxxC_CxxC_SSSS"/>
    <property type="match status" value="1"/>
</dbReference>
<evidence type="ECO:0000256" key="1">
    <source>
        <dbReference type="SAM" id="MobiDB-lite"/>
    </source>
</evidence>
<protein>
    <recommendedName>
        <fullName evidence="2">Putative regulatory protein FmdB zinc ribbon domain-containing protein</fullName>
    </recommendedName>
</protein>
<gene>
    <name evidence="3" type="ORF">F3087_14385</name>
</gene>
<reference evidence="3 4" key="1">
    <citation type="submission" date="2019-09" db="EMBL/GenBank/DDBJ databases">
        <authorList>
            <person name="Wang X."/>
        </authorList>
    </citation>
    <scope>NUCLEOTIDE SEQUENCE [LARGE SCALE GENOMIC DNA]</scope>
    <source>
        <strain evidence="3 4">CICC 11023</strain>
    </source>
</reference>
<feature type="region of interest" description="Disordered" evidence="1">
    <location>
        <begin position="109"/>
        <end position="141"/>
    </location>
</feature>
<proteinExistence type="predicted"/>
<evidence type="ECO:0000259" key="2">
    <source>
        <dbReference type="SMART" id="SM00834"/>
    </source>
</evidence>
<accession>A0A5N0EHD6</accession>
<evidence type="ECO:0000313" key="3">
    <source>
        <dbReference type="EMBL" id="KAA8888240.1"/>
    </source>
</evidence>
<dbReference type="AlphaFoldDB" id="A0A5N0EHD6"/>
<keyword evidence="4" id="KW-1185">Reference proteome</keyword>
<dbReference type="OrthoDB" id="9792898at2"/>